<evidence type="ECO:0000313" key="3">
    <source>
        <dbReference type="Proteomes" id="UP000616839"/>
    </source>
</evidence>
<dbReference type="Proteomes" id="UP000616839">
    <property type="component" value="Unassembled WGS sequence"/>
</dbReference>
<dbReference type="Pfam" id="PF10745">
    <property type="entry name" value="DUF2530"/>
    <property type="match status" value="1"/>
</dbReference>
<evidence type="ECO:0000256" key="1">
    <source>
        <dbReference type="SAM" id="Phobius"/>
    </source>
</evidence>
<keyword evidence="3" id="KW-1185">Reference proteome</keyword>
<feature type="transmembrane region" description="Helical" evidence="1">
    <location>
        <begin position="95"/>
        <end position="114"/>
    </location>
</feature>
<comment type="caution">
    <text evidence="2">The sequence shown here is derived from an EMBL/GenBank/DDBJ whole genome shotgun (WGS) entry which is preliminary data.</text>
</comment>
<keyword evidence="1" id="KW-0812">Transmembrane</keyword>
<reference evidence="2" key="1">
    <citation type="submission" date="2020-09" db="EMBL/GenBank/DDBJ databases">
        <title>Nocardioides sp. strain MJB4 16S ribosomal RNA gene Genome sequencing and assembly.</title>
        <authorList>
            <person name="Kim I."/>
        </authorList>
    </citation>
    <scope>NUCLEOTIDE SEQUENCE</scope>
    <source>
        <strain evidence="2">MJB4</strain>
    </source>
</reference>
<keyword evidence="1" id="KW-0472">Membrane</keyword>
<proteinExistence type="predicted"/>
<feature type="transmembrane region" description="Helical" evidence="1">
    <location>
        <begin position="120"/>
        <end position="137"/>
    </location>
</feature>
<dbReference type="AlphaFoldDB" id="A0A927K210"/>
<organism evidence="2 3">
    <name type="scientific">Nocardioides donggukensis</name>
    <dbReference type="NCBI Taxonomy" id="2774019"/>
    <lineage>
        <taxon>Bacteria</taxon>
        <taxon>Bacillati</taxon>
        <taxon>Actinomycetota</taxon>
        <taxon>Actinomycetes</taxon>
        <taxon>Propionibacteriales</taxon>
        <taxon>Nocardioidaceae</taxon>
        <taxon>Nocardioides</taxon>
    </lineage>
</organism>
<dbReference type="EMBL" id="JACYXZ010000001">
    <property type="protein sequence ID" value="MBD8868474.1"/>
    <property type="molecule type" value="Genomic_DNA"/>
</dbReference>
<name>A0A927K210_9ACTN</name>
<accession>A0A927K210</accession>
<gene>
    <name evidence="2" type="ORF">IE331_02455</name>
</gene>
<sequence>MAKKPSRPLRRALLASPDPDRVVSLVSLTGAWLQTHGSRAPPPVGLPPCGTAPTRAPTRLAPVEDQPKTHEIGNRTYIVADVEPLDVDGVRTLEVGSVLWLVAFLALLPFYGRLEADGRGWWVWTCLAGFGLGLFGLEYCRRRRRMRAAARERRDGGAPPRRRG</sequence>
<protein>
    <submittedName>
        <fullName evidence="2">DUF2530 domain-containing protein</fullName>
    </submittedName>
</protein>
<dbReference type="InterPro" id="IPR019681">
    <property type="entry name" value="DUF2530"/>
</dbReference>
<evidence type="ECO:0000313" key="2">
    <source>
        <dbReference type="EMBL" id="MBD8868474.1"/>
    </source>
</evidence>
<keyword evidence="1" id="KW-1133">Transmembrane helix</keyword>